<dbReference type="Pfam" id="PF01966">
    <property type="entry name" value="HD"/>
    <property type="match status" value="1"/>
</dbReference>
<evidence type="ECO:0000313" key="3">
    <source>
        <dbReference type="EMBL" id="GKT23477.1"/>
    </source>
</evidence>
<dbReference type="InterPro" id="IPR003607">
    <property type="entry name" value="HD/PDEase_dom"/>
</dbReference>
<dbReference type="InterPro" id="IPR006674">
    <property type="entry name" value="HD_domain"/>
</dbReference>
<dbReference type="InterPro" id="IPR050135">
    <property type="entry name" value="dGTPase-like"/>
</dbReference>
<gene>
    <name evidence="3" type="ORF">ADUPG1_012438</name>
</gene>
<organism evidence="3 4">
    <name type="scientific">Aduncisulcus paluster</name>
    <dbReference type="NCBI Taxonomy" id="2918883"/>
    <lineage>
        <taxon>Eukaryota</taxon>
        <taxon>Metamonada</taxon>
        <taxon>Carpediemonas-like organisms</taxon>
        <taxon>Aduncisulcus</taxon>
    </lineage>
</organism>
<feature type="domain" description="HD/PDEase" evidence="2">
    <location>
        <begin position="90"/>
        <end position="310"/>
    </location>
</feature>
<comment type="caution">
    <text evidence="3">The sequence shown here is derived from an EMBL/GenBank/DDBJ whole genome shotgun (WGS) entry which is preliminary data.</text>
</comment>
<dbReference type="PANTHER" id="PTHR11373:SF4">
    <property type="entry name" value="DEOXYNUCLEOSIDE TRIPHOSPHATE TRIPHOSPHOHYDROLASE SAMHD1"/>
    <property type="match status" value="1"/>
</dbReference>
<proteinExistence type="predicted"/>
<evidence type="ECO:0000256" key="1">
    <source>
        <dbReference type="SAM" id="MobiDB-lite"/>
    </source>
</evidence>
<dbReference type="PANTHER" id="PTHR11373">
    <property type="entry name" value="DEOXYNUCLEOSIDE TRIPHOSPHATE TRIPHOSPHOHYDROLASE"/>
    <property type="match status" value="1"/>
</dbReference>
<dbReference type="EMBL" id="BQXS01012468">
    <property type="protein sequence ID" value="GKT23477.1"/>
    <property type="molecule type" value="Genomic_DNA"/>
</dbReference>
<reference evidence="3" key="1">
    <citation type="submission" date="2022-03" db="EMBL/GenBank/DDBJ databases">
        <title>Draft genome sequence of Aduncisulcus paluster, a free-living microaerophilic Fornicata.</title>
        <authorList>
            <person name="Yuyama I."/>
            <person name="Kume K."/>
            <person name="Tamura T."/>
            <person name="Inagaki Y."/>
            <person name="Hashimoto T."/>
        </authorList>
    </citation>
    <scope>NUCLEOTIDE SEQUENCE</scope>
    <source>
        <strain evidence="3">NY0171</strain>
    </source>
</reference>
<protein>
    <recommendedName>
        <fullName evidence="2">HD/PDEase domain-containing protein</fullName>
    </recommendedName>
</protein>
<keyword evidence="4" id="KW-1185">Reference proteome</keyword>
<dbReference type="CDD" id="cd00077">
    <property type="entry name" value="HDc"/>
    <property type="match status" value="1"/>
</dbReference>
<accession>A0ABQ5K1B7</accession>
<dbReference type="Proteomes" id="UP001057375">
    <property type="component" value="Unassembled WGS sequence"/>
</dbReference>
<evidence type="ECO:0000259" key="2">
    <source>
        <dbReference type="SMART" id="SM00471"/>
    </source>
</evidence>
<dbReference type="SMART" id="SM00471">
    <property type="entry name" value="HDc"/>
    <property type="match status" value="1"/>
</dbReference>
<name>A0ABQ5K1B7_9EUKA</name>
<feature type="compositionally biased region" description="Acidic residues" evidence="1">
    <location>
        <begin position="1"/>
        <end position="10"/>
    </location>
</feature>
<feature type="region of interest" description="Disordered" evidence="1">
    <location>
        <begin position="1"/>
        <end position="40"/>
    </location>
</feature>
<feature type="compositionally biased region" description="Polar residues" evidence="1">
    <location>
        <begin position="16"/>
        <end position="28"/>
    </location>
</feature>
<dbReference type="Gene3D" id="1.10.3210.10">
    <property type="entry name" value="Hypothetical protein af1432"/>
    <property type="match status" value="1"/>
</dbReference>
<dbReference type="SUPFAM" id="SSF109604">
    <property type="entry name" value="HD-domain/PDEase-like"/>
    <property type="match status" value="1"/>
</dbReference>
<sequence>MTTSDPEEEIREIPISSKTISSPLQDKTSSPPSSGSSQCIYSTKETTINDPIHGFFKLDPEAKRIVDTPQFQRLRSLRQNAGAHLVYPGAGHTRFEHSLGTYHLARKLCDNLNTFRPTKGTSNGGKECRRLVQFAALLHDLGHGPFSHTFEWFTEEIGMPKWSHEEATSDMIDLLLKENGITKTSPLLVFEEKAVKRKEMPADVVFLSKQELIVIKAMITGEKFKRKETKTKTVGLSDATLFGTTFGVKYDDSGNPLYCQIKNRDHPQEQGIKSFYNIPMFLFDIVSNKKNGVDVDRLDYLSRGSLYCGISSPKKSIDRILETARVVQTKVKTSSDEDFFKSEICFSYRDVTPLYSIFEARYAEFRQILNHPVTVATEYMIRDALIEADKSGIPEFALQDCLVDPDDRGSDDDVMEKMKKFQTLNDGILDRIGWYPESEGMDDHMKKAKEIVNNLWKRKLYKHVFSDIIEFEKRYTDDELESLKKSVKRTIIDHTVVNSEFITEYLEQEVFIHISTPHFGLGCEDPVKQVDFYSCNSKGDLVKRQIEGESGEGWKFGCISPSIFKELHFSVFICFGGKDLAHKIQNVIKTQIGKYGGELSRFFDASMGHLGAIEILEYIDGE</sequence>
<evidence type="ECO:0000313" key="4">
    <source>
        <dbReference type="Proteomes" id="UP001057375"/>
    </source>
</evidence>